<dbReference type="AlphaFoldDB" id="A0A1G2LAA3"/>
<accession>A0A1G2LAA3</accession>
<feature type="transmembrane region" description="Helical" evidence="1">
    <location>
        <begin position="197"/>
        <end position="220"/>
    </location>
</feature>
<keyword evidence="1" id="KW-1133">Transmembrane helix</keyword>
<dbReference type="Proteomes" id="UP000176705">
    <property type="component" value="Unassembled WGS sequence"/>
</dbReference>
<proteinExistence type="predicted"/>
<feature type="transmembrane region" description="Helical" evidence="1">
    <location>
        <begin position="51"/>
        <end position="70"/>
    </location>
</feature>
<evidence type="ECO:0000256" key="1">
    <source>
        <dbReference type="SAM" id="Phobius"/>
    </source>
</evidence>
<feature type="transmembrane region" description="Helical" evidence="1">
    <location>
        <begin position="90"/>
        <end position="114"/>
    </location>
</feature>
<reference evidence="2 3" key="1">
    <citation type="journal article" date="2016" name="Nat. Commun.">
        <title>Thousands of microbial genomes shed light on interconnected biogeochemical processes in an aquifer system.</title>
        <authorList>
            <person name="Anantharaman K."/>
            <person name="Brown C.T."/>
            <person name="Hug L.A."/>
            <person name="Sharon I."/>
            <person name="Castelle C.J."/>
            <person name="Probst A.J."/>
            <person name="Thomas B.C."/>
            <person name="Singh A."/>
            <person name="Wilkins M.J."/>
            <person name="Karaoz U."/>
            <person name="Brodie E.L."/>
            <person name="Williams K.H."/>
            <person name="Hubbard S.S."/>
            <person name="Banfield J.F."/>
        </authorList>
    </citation>
    <scope>NUCLEOTIDE SEQUENCE [LARGE SCALE GENOMIC DNA]</scope>
</reference>
<evidence type="ECO:0000313" key="3">
    <source>
        <dbReference type="Proteomes" id="UP000176705"/>
    </source>
</evidence>
<sequence length="485" mass="55644">MALPDLADIFFSPRSSDLATNWREFLGYFVKQFWPGVNTQIDKLALTRLDFPLLVLPFFLLAFLALLVFWENPRPRNALFSGVTAGLLGYVYFHTWIYWMAVVGFMAIATLVFYRHDATRLRGMGILIATAAATLIPYVINYYRFITAPGHEDFTFRLSLAEGREIFWAGLGFDYLVYLALGVLVWMLWFTRDRNRGVFLLALLAAMPAVWNVQLLTGFVPAPDHWPKAISVVLFIISAVILFEISRRAILRWPRLAPLIPVLLVIGSLAVVSKKIVNVASLSAGLQQWVADKYFFPKEIADSWEWINANLPGEPKVVSSSFLTSQYLAVYTSARPYLPQSIISPLPMDELETRYLAASRLFGVRPEVLDDQLRSRPPDDPCLGLECYYRDENFGKLTDDLYACYFSRGSVNTYFRQGCGRVPEAKRAELLARYSALRSRWQDIPAEYVYYGPWERQFSEPNFERDSQLTLVYQNPLVEIYQVKR</sequence>
<feature type="transmembrane region" description="Helical" evidence="1">
    <location>
        <begin position="256"/>
        <end position="273"/>
    </location>
</feature>
<evidence type="ECO:0000313" key="2">
    <source>
        <dbReference type="EMBL" id="OHA08566.1"/>
    </source>
</evidence>
<dbReference type="STRING" id="1802280.A3B37_01705"/>
<feature type="transmembrane region" description="Helical" evidence="1">
    <location>
        <begin position="126"/>
        <end position="146"/>
    </location>
</feature>
<evidence type="ECO:0008006" key="4">
    <source>
        <dbReference type="Google" id="ProtNLM"/>
    </source>
</evidence>
<organism evidence="2 3">
    <name type="scientific">Candidatus Sungbacteria bacterium RIFCSPLOWO2_01_FULL_59_16</name>
    <dbReference type="NCBI Taxonomy" id="1802280"/>
    <lineage>
        <taxon>Bacteria</taxon>
        <taxon>Candidatus Sungiibacteriota</taxon>
    </lineage>
</organism>
<keyword evidence="1" id="KW-0812">Transmembrane</keyword>
<protein>
    <recommendedName>
        <fullName evidence="4">Glycosyltransferase RgtA/B/C/D-like domain-containing protein</fullName>
    </recommendedName>
</protein>
<feature type="transmembrane region" description="Helical" evidence="1">
    <location>
        <begin position="166"/>
        <end position="190"/>
    </location>
</feature>
<dbReference type="EMBL" id="MHQS01000014">
    <property type="protein sequence ID" value="OHA08566.1"/>
    <property type="molecule type" value="Genomic_DNA"/>
</dbReference>
<name>A0A1G2LAA3_9BACT</name>
<feature type="transmembrane region" description="Helical" evidence="1">
    <location>
        <begin position="226"/>
        <end position="244"/>
    </location>
</feature>
<comment type="caution">
    <text evidence="2">The sequence shown here is derived from an EMBL/GenBank/DDBJ whole genome shotgun (WGS) entry which is preliminary data.</text>
</comment>
<gene>
    <name evidence="2" type="ORF">A3B37_01705</name>
</gene>
<keyword evidence="1" id="KW-0472">Membrane</keyword>